<dbReference type="Proteomes" id="UP000270094">
    <property type="component" value="Unassembled WGS sequence"/>
</dbReference>
<protein>
    <submittedName>
        <fullName evidence="1">Uncharacterized protein</fullName>
    </submittedName>
</protein>
<dbReference type="AlphaFoldDB" id="A0A3P7KQY5"/>
<keyword evidence="2" id="KW-1185">Reference proteome</keyword>
<dbReference type="InterPro" id="IPR043154">
    <property type="entry name" value="Sec-1-like_dom1"/>
</dbReference>
<name>A0A3P7KQY5_STRVU</name>
<organism evidence="1 2">
    <name type="scientific">Strongylus vulgaris</name>
    <name type="common">Blood worm</name>
    <dbReference type="NCBI Taxonomy" id="40348"/>
    <lineage>
        <taxon>Eukaryota</taxon>
        <taxon>Metazoa</taxon>
        <taxon>Ecdysozoa</taxon>
        <taxon>Nematoda</taxon>
        <taxon>Chromadorea</taxon>
        <taxon>Rhabditida</taxon>
        <taxon>Rhabditina</taxon>
        <taxon>Rhabditomorpha</taxon>
        <taxon>Strongyloidea</taxon>
        <taxon>Strongylidae</taxon>
        <taxon>Strongylus</taxon>
    </lineage>
</organism>
<evidence type="ECO:0000313" key="2">
    <source>
        <dbReference type="Proteomes" id="UP000270094"/>
    </source>
</evidence>
<accession>A0A3P7KQY5</accession>
<dbReference type="Gene3D" id="3.40.50.2060">
    <property type="match status" value="1"/>
</dbReference>
<sequence length="108" mass="12213">MTAQDGEGQTPEVNLLWKHNRQLLFDCLDALEGEKTIIWDRSLMQRVNLFAGPSILKLHGVVSNFALDQFRPFDTPHVVFFLAPTLAAVDLLCEYIDKAKTDTVILVQ</sequence>
<gene>
    <name evidence="1" type="ORF">SVUK_LOCUS4650</name>
</gene>
<proteinExistence type="predicted"/>
<dbReference type="OrthoDB" id="10262287at2759"/>
<evidence type="ECO:0000313" key="1">
    <source>
        <dbReference type="EMBL" id="VDM69652.1"/>
    </source>
</evidence>
<reference evidence="1 2" key="1">
    <citation type="submission" date="2018-11" db="EMBL/GenBank/DDBJ databases">
        <authorList>
            <consortium name="Pathogen Informatics"/>
        </authorList>
    </citation>
    <scope>NUCLEOTIDE SEQUENCE [LARGE SCALE GENOMIC DNA]</scope>
</reference>
<dbReference type="InterPro" id="IPR036045">
    <property type="entry name" value="Sec1-like_sf"/>
</dbReference>
<dbReference type="EMBL" id="UYYB01012999">
    <property type="protein sequence ID" value="VDM69652.1"/>
    <property type="molecule type" value="Genomic_DNA"/>
</dbReference>
<dbReference type="SUPFAM" id="SSF56815">
    <property type="entry name" value="Sec1/munc18-like (SM) proteins"/>
    <property type="match status" value="1"/>
</dbReference>